<comment type="caution">
    <text evidence="1">The sequence shown here is derived from an EMBL/GenBank/DDBJ whole genome shotgun (WGS) entry which is preliminary data.</text>
</comment>
<gene>
    <name evidence="1" type="ORF">PIB30_020700</name>
</gene>
<reference evidence="1 2" key="1">
    <citation type="journal article" date="2023" name="Plants (Basel)">
        <title>Bridging the Gap: Combining Genomics and Transcriptomics Approaches to Understand Stylosanthes scabra, an Orphan Legume from the Brazilian Caatinga.</title>
        <authorList>
            <person name="Ferreira-Neto J.R.C."/>
            <person name="da Silva M.D."/>
            <person name="Binneck E."/>
            <person name="de Melo N.F."/>
            <person name="da Silva R.H."/>
            <person name="de Melo A.L.T.M."/>
            <person name="Pandolfi V."/>
            <person name="Bustamante F.O."/>
            <person name="Brasileiro-Vidal A.C."/>
            <person name="Benko-Iseppon A.M."/>
        </authorList>
    </citation>
    <scope>NUCLEOTIDE SEQUENCE [LARGE SCALE GENOMIC DNA]</scope>
    <source>
        <tissue evidence="1">Leaves</tissue>
    </source>
</reference>
<name>A0ABU6X864_9FABA</name>
<proteinExistence type="predicted"/>
<protein>
    <submittedName>
        <fullName evidence="1">Uncharacterized protein</fullName>
    </submittedName>
</protein>
<organism evidence="1 2">
    <name type="scientific">Stylosanthes scabra</name>
    <dbReference type="NCBI Taxonomy" id="79078"/>
    <lineage>
        <taxon>Eukaryota</taxon>
        <taxon>Viridiplantae</taxon>
        <taxon>Streptophyta</taxon>
        <taxon>Embryophyta</taxon>
        <taxon>Tracheophyta</taxon>
        <taxon>Spermatophyta</taxon>
        <taxon>Magnoliopsida</taxon>
        <taxon>eudicotyledons</taxon>
        <taxon>Gunneridae</taxon>
        <taxon>Pentapetalae</taxon>
        <taxon>rosids</taxon>
        <taxon>fabids</taxon>
        <taxon>Fabales</taxon>
        <taxon>Fabaceae</taxon>
        <taxon>Papilionoideae</taxon>
        <taxon>50 kb inversion clade</taxon>
        <taxon>dalbergioids sensu lato</taxon>
        <taxon>Dalbergieae</taxon>
        <taxon>Pterocarpus clade</taxon>
        <taxon>Stylosanthes</taxon>
    </lineage>
</organism>
<dbReference type="Proteomes" id="UP001341840">
    <property type="component" value="Unassembled WGS sequence"/>
</dbReference>
<accession>A0ABU6X864</accession>
<evidence type="ECO:0000313" key="2">
    <source>
        <dbReference type="Proteomes" id="UP001341840"/>
    </source>
</evidence>
<evidence type="ECO:0000313" key="1">
    <source>
        <dbReference type="EMBL" id="MED6193556.1"/>
    </source>
</evidence>
<sequence>MEERSIEEIAAEDRREMYRLNEVSHVTHNIHNKHDSKTKFSNALAPQSLKLTTNPNPNPPCRLVVVPAAAAPPSLSPHLHHPRRPRLTLGLNTRLYRVLFCRPPEALSSSPRDH</sequence>
<dbReference type="EMBL" id="JASCZI010211515">
    <property type="protein sequence ID" value="MED6193556.1"/>
    <property type="molecule type" value="Genomic_DNA"/>
</dbReference>
<keyword evidence="2" id="KW-1185">Reference proteome</keyword>